<dbReference type="Proteomes" id="UP001348817">
    <property type="component" value="Chromosome"/>
</dbReference>
<keyword evidence="4 8" id="KW-0732">Signal</keyword>
<dbReference type="InterPro" id="IPR000917">
    <property type="entry name" value="Sulfatase_N"/>
</dbReference>
<dbReference type="KEGG" id="fax:FUAX_25910"/>
<keyword evidence="3" id="KW-0479">Metal-binding</keyword>
<evidence type="ECO:0000256" key="3">
    <source>
        <dbReference type="ARBA" id="ARBA00022723"/>
    </source>
</evidence>
<evidence type="ECO:0000256" key="2">
    <source>
        <dbReference type="ARBA" id="ARBA00008779"/>
    </source>
</evidence>
<dbReference type="GO" id="GO:0004065">
    <property type="term" value="F:arylsulfatase activity"/>
    <property type="evidence" value="ECO:0007669"/>
    <property type="project" value="TreeGrafter"/>
</dbReference>
<evidence type="ECO:0000259" key="9">
    <source>
        <dbReference type="Pfam" id="PF00884"/>
    </source>
</evidence>
<sequence>MLNRAKVTRFFLALWLICSGLASEAKSKGTPKPNIVFILVDDLGWSDLGFMGSKYYETPNIDRLAKQGKVFTDAYAACAVCSPTRASILTGKYPSRLGITDWIRAKRDGGVIPANRKQPVGFDTPKGKPLATPKNGMFLPQEEVTMAEQLKSAGYTTAHIGKWHLGGEEWLPQHQGFDINIAGAELGHTRSYFDPYINEGKPIPTITPRKKGEYLTDRESDEAIDFIKKHKNGPFFLNMWHYAVHDPIQAKPEDIEYFKGKTPVGKQRLPKYASMIRTVDQAVGRIMDTLDELGIADNTMIVFFSDNGGHTAYTDNSPLRGGKGMPYEGGIREPLVFHWPGTIEPGTSDIPVSSVDFFPTICEITDVNYKKTDGTDLSPILFKNKNIAKRSLLWHFPHYRNYKKVNPYSIIREGDWKMIRYYDGDFAELYNLKDDIGETKNLAESRPDMVKKLQKKLDKMLVKTGSKMPKPQTEI</sequence>
<feature type="signal peptide" evidence="8">
    <location>
        <begin position="1"/>
        <end position="22"/>
    </location>
</feature>
<name>A0AAU9D6L1_9BACT</name>
<evidence type="ECO:0000256" key="1">
    <source>
        <dbReference type="ARBA" id="ARBA00001913"/>
    </source>
</evidence>
<dbReference type="RefSeq" id="WP_338391732.1">
    <property type="nucleotide sequence ID" value="NZ_AP025314.1"/>
</dbReference>
<dbReference type="Pfam" id="PF00884">
    <property type="entry name" value="Sulfatase"/>
    <property type="match status" value="1"/>
</dbReference>
<proteinExistence type="inferred from homology"/>
<feature type="region of interest" description="Disordered" evidence="7">
    <location>
        <begin position="114"/>
        <end position="135"/>
    </location>
</feature>
<protein>
    <submittedName>
        <fullName evidence="10">N-acetylgalactosamine-6-sulfatase</fullName>
    </submittedName>
</protein>
<dbReference type="Gene3D" id="3.30.1120.10">
    <property type="match status" value="1"/>
</dbReference>
<dbReference type="SUPFAM" id="SSF53649">
    <property type="entry name" value="Alkaline phosphatase-like"/>
    <property type="match status" value="1"/>
</dbReference>
<keyword evidence="11" id="KW-1185">Reference proteome</keyword>
<evidence type="ECO:0000256" key="8">
    <source>
        <dbReference type="SAM" id="SignalP"/>
    </source>
</evidence>
<dbReference type="PROSITE" id="PS00149">
    <property type="entry name" value="SULFATASE_2"/>
    <property type="match status" value="1"/>
</dbReference>
<evidence type="ECO:0000256" key="7">
    <source>
        <dbReference type="SAM" id="MobiDB-lite"/>
    </source>
</evidence>
<dbReference type="EMBL" id="AP025314">
    <property type="protein sequence ID" value="BDD10159.1"/>
    <property type="molecule type" value="Genomic_DNA"/>
</dbReference>
<evidence type="ECO:0000313" key="10">
    <source>
        <dbReference type="EMBL" id="BDD10159.1"/>
    </source>
</evidence>
<comment type="similarity">
    <text evidence="2">Belongs to the sulfatase family.</text>
</comment>
<evidence type="ECO:0000313" key="11">
    <source>
        <dbReference type="Proteomes" id="UP001348817"/>
    </source>
</evidence>
<feature type="chain" id="PRO_5043986788" evidence="8">
    <location>
        <begin position="23"/>
        <end position="475"/>
    </location>
</feature>
<dbReference type="InterPro" id="IPR017850">
    <property type="entry name" value="Alkaline_phosphatase_core_sf"/>
</dbReference>
<gene>
    <name evidence="10" type="ORF">FUAX_25910</name>
</gene>
<comment type="cofactor">
    <cofactor evidence="1">
        <name>Ca(2+)</name>
        <dbReference type="ChEBI" id="CHEBI:29108"/>
    </cofactor>
</comment>
<evidence type="ECO:0000256" key="4">
    <source>
        <dbReference type="ARBA" id="ARBA00022729"/>
    </source>
</evidence>
<keyword evidence="6" id="KW-0106">Calcium</keyword>
<evidence type="ECO:0000256" key="6">
    <source>
        <dbReference type="ARBA" id="ARBA00022837"/>
    </source>
</evidence>
<dbReference type="AlphaFoldDB" id="A0AAU9D6L1"/>
<dbReference type="PROSITE" id="PS00523">
    <property type="entry name" value="SULFATASE_1"/>
    <property type="match status" value="1"/>
</dbReference>
<dbReference type="InterPro" id="IPR024607">
    <property type="entry name" value="Sulfatase_CS"/>
</dbReference>
<reference evidence="10 11" key="1">
    <citation type="submission" date="2021-12" db="EMBL/GenBank/DDBJ databases">
        <title>Genome sequencing of bacteria with rrn-lacking chromosome and rrn-plasmid.</title>
        <authorList>
            <person name="Anda M."/>
            <person name="Iwasaki W."/>
        </authorList>
    </citation>
    <scope>NUCLEOTIDE SEQUENCE [LARGE SCALE GENOMIC DNA]</scope>
    <source>
        <strain evidence="10 11">DSM 100852</strain>
    </source>
</reference>
<organism evidence="10 11">
    <name type="scientific">Fulvitalea axinellae</name>
    <dbReference type="NCBI Taxonomy" id="1182444"/>
    <lineage>
        <taxon>Bacteria</taxon>
        <taxon>Pseudomonadati</taxon>
        <taxon>Bacteroidota</taxon>
        <taxon>Cytophagia</taxon>
        <taxon>Cytophagales</taxon>
        <taxon>Persicobacteraceae</taxon>
        <taxon>Fulvitalea</taxon>
    </lineage>
</organism>
<feature type="domain" description="Sulfatase N-terminal" evidence="9">
    <location>
        <begin position="33"/>
        <end position="366"/>
    </location>
</feature>
<accession>A0AAU9D6L1</accession>
<keyword evidence="5" id="KW-0378">Hydrolase</keyword>
<dbReference type="PANTHER" id="PTHR42693:SF42">
    <property type="entry name" value="ARYLSULFATASE G"/>
    <property type="match status" value="1"/>
</dbReference>
<dbReference type="GO" id="GO:0046872">
    <property type="term" value="F:metal ion binding"/>
    <property type="evidence" value="ECO:0007669"/>
    <property type="project" value="UniProtKB-KW"/>
</dbReference>
<evidence type="ECO:0000256" key="5">
    <source>
        <dbReference type="ARBA" id="ARBA00022801"/>
    </source>
</evidence>
<dbReference type="CDD" id="cd16144">
    <property type="entry name" value="ARS_like"/>
    <property type="match status" value="1"/>
</dbReference>
<dbReference type="Gene3D" id="3.40.720.10">
    <property type="entry name" value="Alkaline Phosphatase, subunit A"/>
    <property type="match status" value="1"/>
</dbReference>
<dbReference type="InterPro" id="IPR050738">
    <property type="entry name" value="Sulfatase"/>
</dbReference>
<dbReference type="PANTHER" id="PTHR42693">
    <property type="entry name" value="ARYLSULFATASE FAMILY MEMBER"/>
    <property type="match status" value="1"/>
</dbReference>